<evidence type="ECO:0000313" key="2">
    <source>
        <dbReference type="Proteomes" id="UP000515450"/>
    </source>
</evidence>
<sequence length="74" mass="7961">MSWYSFTGSNPANANDYTLVSGTPSCSTPTQRLCAIQANDDGSNHPDLDNAILSEMVQALDSQNNTANVRLKAR</sequence>
<dbReference type="AlphaFoldDB" id="A0A7G5DZI7"/>
<dbReference type="Proteomes" id="UP000515450">
    <property type="component" value="Chromosome"/>
</dbReference>
<dbReference type="RefSeq" id="WP_153848719.1">
    <property type="nucleotide sequence ID" value="NZ_CP058555.1"/>
</dbReference>
<keyword evidence="2" id="KW-1185">Reference proteome</keyword>
<protein>
    <submittedName>
        <fullName evidence="1">Uncharacterized protein</fullName>
    </submittedName>
</protein>
<dbReference type="EMBL" id="CP058555">
    <property type="protein sequence ID" value="QMV67162.1"/>
    <property type="molecule type" value="Genomic_DNA"/>
</dbReference>
<gene>
    <name evidence="1" type="ORF">HS960_05615</name>
</gene>
<reference evidence="1 2" key="1">
    <citation type="journal article" date="2020" name="G3 (Bethesda)">
        <title>CeMbio - The Caenorhabditis elegans Microbiome Resource.</title>
        <authorList>
            <person name="Dirksen P."/>
            <person name="Assie A."/>
            <person name="Zimmermann J."/>
            <person name="Zhang F."/>
            <person name="Tietje A.M."/>
            <person name="Marsh S.A."/>
            <person name="Felix M.A."/>
            <person name="Shapira M."/>
            <person name="Kaleta C."/>
            <person name="Schulenburg H."/>
            <person name="Samuel B."/>
        </authorList>
    </citation>
    <scope>NUCLEOTIDE SEQUENCE [LARGE SCALE GENOMIC DNA]</scope>
    <source>
        <strain evidence="1 2">BIGb0170</strain>
    </source>
</reference>
<proteinExistence type="predicted"/>
<organism evidence="1 2">
    <name type="scientific">Sphingobacterium paramultivorum</name>
    <dbReference type="NCBI Taxonomy" id="2886510"/>
    <lineage>
        <taxon>Bacteria</taxon>
        <taxon>Pseudomonadati</taxon>
        <taxon>Bacteroidota</taxon>
        <taxon>Sphingobacteriia</taxon>
        <taxon>Sphingobacteriales</taxon>
        <taxon>Sphingobacteriaceae</taxon>
        <taxon>Sphingobacterium</taxon>
    </lineage>
</organism>
<evidence type="ECO:0000313" key="1">
    <source>
        <dbReference type="EMBL" id="QMV67162.1"/>
    </source>
</evidence>
<accession>A0A7G5DZI7</accession>
<name>A0A7G5DZI7_9SPHI</name>